<evidence type="ECO:0008006" key="3">
    <source>
        <dbReference type="Google" id="ProtNLM"/>
    </source>
</evidence>
<evidence type="ECO:0000313" key="1">
    <source>
        <dbReference type="EMBL" id="GJD94036.1"/>
    </source>
</evidence>
<dbReference type="Gene3D" id="3.30.2310.20">
    <property type="entry name" value="RelE-like"/>
    <property type="match status" value="1"/>
</dbReference>
<protein>
    <recommendedName>
        <fullName evidence="3">Plasmid stabilization protein</fullName>
    </recommendedName>
</protein>
<dbReference type="Proteomes" id="UP001055125">
    <property type="component" value="Unassembled WGS sequence"/>
</dbReference>
<organism evidence="1 2">
    <name type="scientific">Methylobacterium iners</name>
    <dbReference type="NCBI Taxonomy" id="418707"/>
    <lineage>
        <taxon>Bacteria</taxon>
        <taxon>Pseudomonadati</taxon>
        <taxon>Pseudomonadota</taxon>
        <taxon>Alphaproteobacteria</taxon>
        <taxon>Hyphomicrobiales</taxon>
        <taxon>Methylobacteriaceae</taxon>
        <taxon>Methylobacterium</taxon>
    </lineage>
</organism>
<comment type="caution">
    <text evidence="1">The sequence shown here is derived from an EMBL/GenBank/DDBJ whole genome shotgun (WGS) entry which is preliminary data.</text>
</comment>
<dbReference type="InterPro" id="IPR035093">
    <property type="entry name" value="RelE/ParE_toxin_dom_sf"/>
</dbReference>
<reference evidence="1" key="2">
    <citation type="submission" date="2021-08" db="EMBL/GenBank/DDBJ databases">
        <authorList>
            <person name="Tani A."/>
            <person name="Ola A."/>
            <person name="Ogura Y."/>
            <person name="Katsura K."/>
            <person name="Hayashi T."/>
        </authorList>
    </citation>
    <scope>NUCLEOTIDE SEQUENCE</scope>
    <source>
        <strain evidence="1">DSM 19015</strain>
    </source>
</reference>
<accession>A0ABQ4RTD2</accession>
<sequence length="43" mass="4957">MRILVEPPYLILYETIPDTDEGDLTELEIVRVVDGRRDLTALL</sequence>
<evidence type="ECO:0000313" key="2">
    <source>
        <dbReference type="Proteomes" id="UP001055125"/>
    </source>
</evidence>
<dbReference type="EMBL" id="BPQP01000018">
    <property type="protein sequence ID" value="GJD94036.1"/>
    <property type="molecule type" value="Genomic_DNA"/>
</dbReference>
<name>A0ABQ4RTD2_9HYPH</name>
<proteinExistence type="predicted"/>
<reference evidence="1" key="1">
    <citation type="journal article" date="2021" name="Front. Microbiol.">
        <title>Comprehensive Comparative Genomics and Phenotyping of Methylobacterium Species.</title>
        <authorList>
            <person name="Alessa O."/>
            <person name="Ogura Y."/>
            <person name="Fujitani Y."/>
            <person name="Takami H."/>
            <person name="Hayashi T."/>
            <person name="Sahin N."/>
            <person name="Tani A."/>
        </authorList>
    </citation>
    <scope>NUCLEOTIDE SEQUENCE</scope>
    <source>
        <strain evidence="1">DSM 19015</strain>
    </source>
</reference>
<keyword evidence="2" id="KW-1185">Reference proteome</keyword>
<gene>
    <name evidence="1" type="ORF">OCOJLMKI_1236</name>
</gene>